<dbReference type="EMBL" id="JAFNJU010000007">
    <property type="protein sequence ID" value="MBO1265334.1"/>
    <property type="molecule type" value="Genomic_DNA"/>
</dbReference>
<sequence length="610" mass="68202">MIFEASTREAAVVMAESYFGCSAESLTVKVIEKPHKKMLGLRKTPGRYEIEVRVENQMLKEKENENGTVEVKNRKILVSNPRSRGSEASLFFNHPQMTLLVNGEEKSGNVTLREEDEIRYTLTDIDPKMHIGVELSEDNLVAYVKIDRVKGKHFFLENQEKTHRASLTIGEENRDCEPVSVEEVRGILLDTGILPEFIMEEPLRKACKEKRSVHIVVARGKAPIRSEASKITYCKEIFVKDILRGLEPVIEKGTLLAEKEADAIQGTPGLDVRGNEIPVLEVKDRDIEATEGAEQDGNRIYASRDGRPYLKNGKVGVVPLLTVVGDLDKDTENIDFDGDVVVKGNVQDNMVIKATGNISIIGSVYHSELLSDQNVEVQGKIIGGRIQAGDENSAFHVLLPLVEKAINITREIFSGLQGGSSQGVHEIMDSIHQGKEKMDGVFHEIDKVRSLFNETQMKTVNELRRSYVHCFKEIKLLHKEGFIELNEIYERLLELVVKIKEEISDERVVKVVYAQSATITSSGDIIITGEGSYQAKLSAGNEIRFERPGNVVKGGTLVAGKFIRAGIIGTPGEIETFCKVMDEEGDITGRYYKGTTLMIRDRIREYRAIE</sequence>
<comment type="caution">
    <text evidence="2">The sequence shown here is derived from an EMBL/GenBank/DDBJ whole genome shotgun (WGS) entry which is preliminary data.</text>
</comment>
<dbReference type="PANTHER" id="PTHR38032:SF1">
    <property type="entry name" value="RNA-BINDING PROTEIN KHPB N-TERMINAL DOMAIN-CONTAINING PROTEIN"/>
    <property type="match status" value="1"/>
</dbReference>
<dbReference type="RefSeq" id="WP_207599858.1">
    <property type="nucleotide sequence ID" value="NZ_JAFNJU010000007.1"/>
</dbReference>
<dbReference type="Pfam" id="PF20250">
    <property type="entry name" value="FapA_N"/>
    <property type="match status" value="1"/>
</dbReference>
<proteinExistence type="predicted"/>
<protein>
    <submittedName>
        <fullName evidence="2">FapA family protein</fullName>
    </submittedName>
</protein>
<reference evidence="2" key="1">
    <citation type="submission" date="2021-03" db="EMBL/GenBank/DDBJ databases">
        <title>Proteiniclasticum marinus sp. nov., isolated from tidal flat sediment.</title>
        <authorList>
            <person name="Namirimu T."/>
            <person name="Yang J.-A."/>
            <person name="Yang S.-H."/>
            <person name="Kim Y.-J."/>
            <person name="Kwon K.K."/>
        </authorList>
    </citation>
    <scope>NUCLEOTIDE SEQUENCE</scope>
    <source>
        <strain evidence="2">SCR006</strain>
    </source>
</reference>
<dbReference type="InterPro" id="IPR038247">
    <property type="entry name" value="Jag_N_dom_sf"/>
</dbReference>
<dbReference type="InterPro" id="IPR046866">
    <property type="entry name" value="FapA_N"/>
</dbReference>
<organism evidence="2 3">
    <name type="scientific">Proteiniclasticum aestuarii</name>
    <dbReference type="NCBI Taxonomy" id="2817862"/>
    <lineage>
        <taxon>Bacteria</taxon>
        <taxon>Bacillati</taxon>
        <taxon>Bacillota</taxon>
        <taxon>Clostridia</taxon>
        <taxon>Eubacteriales</taxon>
        <taxon>Clostridiaceae</taxon>
        <taxon>Proteiniclasticum</taxon>
    </lineage>
</organism>
<accession>A0A939KHC6</accession>
<name>A0A939KHC6_9CLOT</name>
<feature type="domain" description="RNA-binding protein KhpB N-terminal" evidence="1">
    <location>
        <begin position="2"/>
        <end position="53"/>
    </location>
</feature>
<evidence type="ECO:0000313" key="2">
    <source>
        <dbReference type="EMBL" id="MBO1265334.1"/>
    </source>
</evidence>
<dbReference type="Pfam" id="PF03961">
    <property type="entry name" value="FapA"/>
    <property type="match status" value="1"/>
</dbReference>
<dbReference type="PANTHER" id="PTHR38032">
    <property type="entry name" value="POLYMERASE-RELATED"/>
    <property type="match status" value="1"/>
</dbReference>
<dbReference type="Gene3D" id="3.30.30.80">
    <property type="entry name" value="probable RNA-binding protein from clostridium symbiosum atcc 14940"/>
    <property type="match status" value="1"/>
</dbReference>
<dbReference type="AlphaFoldDB" id="A0A939KHC6"/>
<evidence type="ECO:0000259" key="1">
    <source>
        <dbReference type="SMART" id="SM01245"/>
    </source>
</evidence>
<dbReference type="InterPro" id="IPR046865">
    <property type="entry name" value="FapA_b_solenoid"/>
</dbReference>
<dbReference type="Proteomes" id="UP000664218">
    <property type="component" value="Unassembled WGS sequence"/>
</dbReference>
<gene>
    <name evidence="2" type="ORF">J3A84_09860</name>
</gene>
<dbReference type="InterPro" id="IPR005646">
    <property type="entry name" value="FapA"/>
</dbReference>
<dbReference type="InterPro" id="IPR032782">
    <property type="entry name" value="KhpB_N"/>
</dbReference>
<evidence type="ECO:0000313" key="3">
    <source>
        <dbReference type="Proteomes" id="UP000664218"/>
    </source>
</evidence>
<dbReference type="SMART" id="SM01245">
    <property type="entry name" value="Jag_N"/>
    <property type="match status" value="1"/>
</dbReference>
<keyword evidence="3" id="KW-1185">Reference proteome</keyword>